<organism evidence="5 6">
    <name type="scientific">Plutella xylostella</name>
    <name type="common">Diamondback moth</name>
    <name type="synonym">Plutella maculipennis</name>
    <dbReference type="NCBI Taxonomy" id="51655"/>
    <lineage>
        <taxon>Eukaryota</taxon>
        <taxon>Metazoa</taxon>
        <taxon>Ecdysozoa</taxon>
        <taxon>Arthropoda</taxon>
        <taxon>Hexapoda</taxon>
        <taxon>Insecta</taxon>
        <taxon>Pterygota</taxon>
        <taxon>Neoptera</taxon>
        <taxon>Endopterygota</taxon>
        <taxon>Lepidoptera</taxon>
        <taxon>Glossata</taxon>
        <taxon>Ditrysia</taxon>
        <taxon>Yponomeutoidea</taxon>
        <taxon>Plutellidae</taxon>
        <taxon>Plutella</taxon>
    </lineage>
</organism>
<keyword evidence="3" id="KW-0677">Repeat</keyword>
<dbReference type="InterPro" id="IPR001611">
    <property type="entry name" value="Leu-rich_rpt"/>
</dbReference>
<keyword evidence="6" id="KW-1185">Reference proteome</keyword>
<dbReference type="InterPro" id="IPR032675">
    <property type="entry name" value="LRR_dom_sf"/>
</dbReference>
<dbReference type="InterPro" id="IPR003591">
    <property type="entry name" value="Leu-rich_rpt_typical-subtyp"/>
</dbReference>
<accession>A0ABQ7QWZ6</accession>
<dbReference type="Proteomes" id="UP000823941">
    <property type="component" value="Chromosome 6"/>
</dbReference>
<name>A0ABQ7QWZ6_PLUXY</name>
<dbReference type="PANTHER" id="PTHR24369:SF210">
    <property type="entry name" value="CHAOPTIN-RELATED"/>
    <property type="match status" value="1"/>
</dbReference>
<dbReference type="Pfam" id="PF13855">
    <property type="entry name" value="LRR_8"/>
    <property type="match status" value="1"/>
</dbReference>
<dbReference type="SUPFAM" id="SSF52058">
    <property type="entry name" value="L domain-like"/>
    <property type="match status" value="1"/>
</dbReference>
<feature type="chain" id="PRO_5046892359" evidence="4">
    <location>
        <begin position="18"/>
        <end position="413"/>
    </location>
</feature>
<reference evidence="5 6" key="1">
    <citation type="submission" date="2021-06" db="EMBL/GenBank/DDBJ databases">
        <title>A haploid diamondback moth (Plutella xylostella L.) genome assembly resolves 31 chromosomes and identifies a diamide resistance mutation.</title>
        <authorList>
            <person name="Ward C.M."/>
            <person name="Perry K.D."/>
            <person name="Baker G."/>
            <person name="Powis K."/>
            <person name="Heckel D.G."/>
            <person name="Baxter S.W."/>
        </authorList>
    </citation>
    <scope>NUCLEOTIDE SEQUENCE [LARGE SCALE GENOMIC DNA]</scope>
    <source>
        <strain evidence="5 6">LV</strain>
        <tissue evidence="5">Single pupa</tissue>
    </source>
</reference>
<evidence type="ECO:0000313" key="6">
    <source>
        <dbReference type="Proteomes" id="UP000823941"/>
    </source>
</evidence>
<evidence type="ECO:0000256" key="2">
    <source>
        <dbReference type="ARBA" id="ARBA00022729"/>
    </source>
</evidence>
<keyword evidence="2 4" id="KW-0732">Signal</keyword>
<dbReference type="Gene3D" id="3.80.10.10">
    <property type="entry name" value="Ribonuclease Inhibitor"/>
    <property type="match status" value="1"/>
</dbReference>
<dbReference type="InterPro" id="IPR050541">
    <property type="entry name" value="LRR_TM_domain-containing"/>
</dbReference>
<evidence type="ECO:0000256" key="4">
    <source>
        <dbReference type="SAM" id="SignalP"/>
    </source>
</evidence>
<sequence>MLVWLALLLGAAGGAAGGAGDEARGPHCTSPLCHLQGVSLNEYVFNIDGSNESVSVEWVPGEYLAVRCARDVAGGAAAMPALPPAAAAPRAALAACAAPAPALRRLRLPPPPRLALLALPAAPLDAAYFAGLEAVGELRLSAAPPAAPPLLPGALAALPSLHTLRTDGVRVQLDALPAALRVLSVRGGGGGGVRAGWGAARAALRRLVLAPVGDAAGLGGAPSLQVLELESVSALWAGALPALENVTLRGLAGVRGGELAGSARLRALRVEGGAAGSLPARWLAGLPALRSVLLRRLPLRALPADLLTDSPALQVLEVSRCSLQALPPALLRGQARLAELLLDHNNITYLDPEVFSGTSSLVSLSLTHNALSSLSFLARLPALRRLRADDNPLGDTCGDQLSCEPTTLLYEII</sequence>
<dbReference type="SMART" id="SM00369">
    <property type="entry name" value="LRR_TYP"/>
    <property type="match status" value="3"/>
</dbReference>
<gene>
    <name evidence="5" type="ORF">JYU34_003979</name>
</gene>
<comment type="caution">
    <text evidence="5">The sequence shown here is derived from an EMBL/GenBank/DDBJ whole genome shotgun (WGS) entry which is preliminary data.</text>
</comment>
<dbReference type="PROSITE" id="PS51450">
    <property type="entry name" value="LRR"/>
    <property type="match status" value="1"/>
</dbReference>
<evidence type="ECO:0000256" key="3">
    <source>
        <dbReference type="ARBA" id="ARBA00022737"/>
    </source>
</evidence>
<feature type="signal peptide" evidence="4">
    <location>
        <begin position="1"/>
        <end position="17"/>
    </location>
</feature>
<dbReference type="EMBL" id="JAHIBW010000006">
    <property type="protein sequence ID" value="KAG7309531.1"/>
    <property type="molecule type" value="Genomic_DNA"/>
</dbReference>
<proteinExistence type="predicted"/>
<evidence type="ECO:0000313" key="5">
    <source>
        <dbReference type="EMBL" id="KAG7309531.1"/>
    </source>
</evidence>
<protein>
    <submittedName>
        <fullName evidence="5">Uncharacterized protein</fullName>
    </submittedName>
</protein>
<dbReference type="PANTHER" id="PTHR24369">
    <property type="entry name" value="ANTIGEN BSP, PUTATIVE-RELATED"/>
    <property type="match status" value="1"/>
</dbReference>
<evidence type="ECO:0000256" key="1">
    <source>
        <dbReference type="ARBA" id="ARBA00022614"/>
    </source>
</evidence>
<keyword evidence="1" id="KW-0433">Leucine-rich repeat</keyword>